<comment type="caution">
    <text evidence="2">The sequence shown here is derived from an EMBL/GenBank/DDBJ whole genome shotgun (WGS) entry which is preliminary data.</text>
</comment>
<accession>A0A4Y2TUB9</accession>
<feature type="region of interest" description="Disordered" evidence="1">
    <location>
        <begin position="15"/>
        <end position="37"/>
    </location>
</feature>
<sequence>TGRLFWDRPRNFEQRLDDEDDTSGGIPSPSFRNTPTGGHLTLTDLACTRPAFTAVLWWNRVSKLEPSGIEVGTLPWPAHYLQNRSGFESKDSNLSADLSDAKLRRAWRALIMNQLVATGGFTTRGDI</sequence>
<evidence type="ECO:0000256" key="1">
    <source>
        <dbReference type="SAM" id="MobiDB-lite"/>
    </source>
</evidence>
<organism evidence="2 3">
    <name type="scientific">Araneus ventricosus</name>
    <name type="common">Orbweaver spider</name>
    <name type="synonym">Epeira ventricosa</name>
    <dbReference type="NCBI Taxonomy" id="182803"/>
    <lineage>
        <taxon>Eukaryota</taxon>
        <taxon>Metazoa</taxon>
        <taxon>Ecdysozoa</taxon>
        <taxon>Arthropoda</taxon>
        <taxon>Chelicerata</taxon>
        <taxon>Arachnida</taxon>
        <taxon>Araneae</taxon>
        <taxon>Araneomorphae</taxon>
        <taxon>Entelegynae</taxon>
        <taxon>Araneoidea</taxon>
        <taxon>Araneidae</taxon>
        <taxon>Araneus</taxon>
    </lineage>
</organism>
<name>A0A4Y2TUB9_ARAVE</name>
<evidence type="ECO:0000313" key="3">
    <source>
        <dbReference type="Proteomes" id="UP000499080"/>
    </source>
</evidence>
<protein>
    <submittedName>
        <fullName evidence="2">Uncharacterized protein</fullName>
    </submittedName>
</protein>
<reference evidence="2 3" key="1">
    <citation type="journal article" date="2019" name="Sci. Rep.">
        <title>Orb-weaving spider Araneus ventricosus genome elucidates the spidroin gene catalogue.</title>
        <authorList>
            <person name="Kono N."/>
            <person name="Nakamura H."/>
            <person name="Ohtoshi R."/>
            <person name="Moran D.A.P."/>
            <person name="Shinohara A."/>
            <person name="Yoshida Y."/>
            <person name="Fujiwara M."/>
            <person name="Mori M."/>
            <person name="Tomita M."/>
            <person name="Arakawa K."/>
        </authorList>
    </citation>
    <scope>NUCLEOTIDE SEQUENCE [LARGE SCALE GENOMIC DNA]</scope>
</reference>
<gene>
    <name evidence="2" type="ORF">AVEN_202045_1</name>
</gene>
<dbReference type="AlphaFoldDB" id="A0A4Y2TUB9"/>
<dbReference type="EMBL" id="BGPR01030473">
    <property type="protein sequence ID" value="GBO03030.1"/>
    <property type="molecule type" value="Genomic_DNA"/>
</dbReference>
<dbReference type="Proteomes" id="UP000499080">
    <property type="component" value="Unassembled WGS sequence"/>
</dbReference>
<feature type="non-terminal residue" evidence="2">
    <location>
        <position position="1"/>
    </location>
</feature>
<keyword evidence="3" id="KW-1185">Reference proteome</keyword>
<evidence type="ECO:0000313" key="2">
    <source>
        <dbReference type="EMBL" id="GBO03030.1"/>
    </source>
</evidence>
<proteinExistence type="predicted"/>